<dbReference type="GO" id="GO:0050897">
    <property type="term" value="F:cobalt ion binding"/>
    <property type="evidence" value="ECO:0007669"/>
    <property type="project" value="TreeGrafter"/>
</dbReference>
<name>A0A6A6FT34_9PEZI</name>
<dbReference type="GO" id="GO:0005886">
    <property type="term" value="C:plasma membrane"/>
    <property type="evidence" value="ECO:0007669"/>
    <property type="project" value="UniProtKB-SubCell"/>
</dbReference>
<dbReference type="Pfam" id="PF01544">
    <property type="entry name" value="CorA"/>
    <property type="match status" value="1"/>
</dbReference>
<dbReference type="Gene3D" id="1.20.58.340">
    <property type="entry name" value="Magnesium transport protein CorA, transmembrane region"/>
    <property type="match status" value="1"/>
</dbReference>
<dbReference type="GO" id="GO:0015095">
    <property type="term" value="F:magnesium ion transmembrane transporter activity"/>
    <property type="evidence" value="ECO:0007669"/>
    <property type="project" value="TreeGrafter"/>
</dbReference>
<dbReference type="AlphaFoldDB" id="A0A6A6FT34"/>
<feature type="transmembrane region" description="Helical" evidence="6">
    <location>
        <begin position="896"/>
        <end position="917"/>
    </location>
</feature>
<evidence type="ECO:0000256" key="1">
    <source>
        <dbReference type="ARBA" id="ARBA00004651"/>
    </source>
</evidence>
<sequence length="980" mass="111280">MQRYGPEIERIEVDSEVDRRRNRAESDRIEKEMQIEREEKEKTLREKELREYERLAHGARVSDEHEDESVDDSSSDVSGSKFELDVNFLPSMMTDDSMDLDALSTGSGNGLLDHSNHRGEGQKLGPMQESYIISTKWHGSTFDENEFGAEIQVLSTPPAKKAQPLMLRWTHLERPMPSFEEFESAVQKTLVAPPKQRRHVNNLLRKLQRNNEQQRQQGREMKAFCEADVDIEERGLEIQQTSSVCAFSIPFFSLEKSLVAQIGSLSSGSPEHPPRPLLQTHSRMLNESRERAQAVTTLSSTPQDHYLHISHLWCVIVNDDTLVTCSRPPLNHVGKDLKIVTGSSERHSPNGINLRVGDSREWRIPANIVSSAPRFLSLLTDSVLDLMFDNSHAVMKYRGKPVDTSNWNSILDDSTNSGTALFMQRAFPSYHRMKRFEALYHSRNITKLQNWLDGSGIDAIGGSPSGKHESQSPKIWQNVRDMRLYLLSTSGSLEALKDLATGMHQSLSSAKHKVARTSYLSCDEANLGDIQGWLKLHEASVAEDQANASSKRERTIKQHKVIIANLAQGLFGFFWPMDLDHVLGRKFWGALKEILDGEVFYGNGVKDRKKDVDMMEEFLHKLCDRVFDFILPFASAFSGNETDLSKLPEQFYRAWLHITSAFAIAAKAKLDHDHYSNWSEPHERFRSAKEALEEGERALVLRMRRDDIEDFEVCSSRGIVSLMLDCVTRDLMNGRPDVAQTYSDYCRQLEAKMVADPLTRSHQGTLRGLQQELEAVTTILHQQLDVLNSFESSIRDLDCNSRTPDLPLLGESRQELVLRQCKAHINSRLDRFEALQGRANELGEWHLSEIHINKDRQEAAILVFTIVTIIFLPLSFVSSVFGMNTADIRDMAQGQWTYWAAAAPLTIIVVGVSLWFAGAFDNSGSWFSRSVKNTPAGYQQMPASATSKIEKLESRTVEEQKPLILEPRRRTTYPTKRSYA</sequence>
<dbReference type="GO" id="GO:0000287">
    <property type="term" value="F:magnesium ion binding"/>
    <property type="evidence" value="ECO:0007669"/>
    <property type="project" value="TreeGrafter"/>
</dbReference>
<dbReference type="OrthoDB" id="5430750at2759"/>
<reference evidence="7" key="1">
    <citation type="journal article" date="2020" name="Stud. Mycol.">
        <title>101 Dothideomycetes genomes: a test case for predicting lifestyles and emergence of pathogens.</title>
        <authorList>
            <person name="Haridas S."/>
            <person name="Albert R."/>
            <person name="Binder M."/>
            <person name="Bloem J."/>
            <person name="Labutti K."/>
            <person name="Salamov A."/>
            <person name="Andreopoulos B."/>
            <person name="Baker S."/>
            <person name="Barry K."/>
            <person name="Bills G."/>
            <person name="Bluhm B."/>
            <person name="Cannon C."/>
            <person name="Castanera R."/>
            <person name="Culley D."/>
            <person name="Daum C."/>
            <person name="Ezra D."/>
            <person name="Gonzalez J."/>
            <person name="Henrissat B."/>
            <person name="Kuo A."/>
            <person name="Liang C."/>
            <person name="Lipzen A."/>
            <person name="Lutzoni F."/>
            <person name="Magnuson J."/>
            <person name="Mondo S."/>
            <person name="Nolan M."/>
            <person name="Ohm R."/>
            <person name="Pangilinan J."/>
            <person name="Park H.-J."/>
            <person name="Ramirez L."/>
            <person name="Alfaro M."/>
            <person name="Sun H."/>
            <person name="Tritt A."/>
            <person name="Yoshinaga Y."/>
            <person name="Zwiers L.-H."/>
            <person name="Turgeon B."/>
            <person name="Goodwin S."/>
            <person name="Spatafora J."/>
            <person name="Crous P."/>
            <person name="Grigoriev I."/>
        </authorList>
    </citation>
    <scope>NUCLEOTIDE SEQUENCE</scope>
    <source>
        <strain evidence="7">SCOH1-5</strain>
    </source>
</reference>
<keyword evidence="4 6" id="KW-0472">Membrane</keyword>
<comment type="subcellular location">
    <subcellularLocation>
        <location evidence="1">Cell membrane</location>
        <topology evidence="1">Multi-pass membrane protein</topology>
    </subcellularLocation>
</comment>
<accession>A0A6A6FT34</accession>
<evidence type="ECO:0000313" key="8">
    <source>
        <dbReference type="Proteomes" id="UP000799539"/>
    </source>
</evidence>
<keyword evidence="8" id="KW-1185">Reference proteome</keyword>
<organism evidence="7 8">
    <name type="scientific">Cercospora zeae-maydis SCOH1-5</name>
    <dbReference type="NCBI Taxonomy" id="717836"/>
    <lineage>
        <taxon>Eukaryota</taxon>
        <taxon>Fungi</taxon>
        <taxon>Dikarya</taxon>
        <taxon>Ascomycota</taxon>
        <taxon>Pezizomycotina</taxon>
        <taxon>Dothideomycetes</taxon>
        <taxon>Dothideomycetidae</taxon>
        <taxon>Mycosphaerellales</taxon>
        <taxon>Mycosphaerellaceae</taxon>
        <taxon>Cercospora</taxon>
    </lineage>
</organism>
<feature type="compositionally biased region" description="Acidic residues" evidence="5">
    <location>
        <begin position="64"/>
        <end position="74"/>
    </location>
</feature>
<dbReference type="Proteomes" id="UP000799539">
    <property type="component" value="Unassembled WGS sequence"/>
</dbReference>
<evidence type="ECO:0000256" key="4">
    <source>
        <dbReference type="ARBA" id="ARBA00023136"/>
    </source>
</evidence>
<protein>
    <submittedName>
        <fullName evidence="7">Uncharacterized protein</fullName>
    </submittedName>
</protein>
<evidence type="ECO:0000313" key="7">
    <source>
        <dbReference type="EMBL" id="KAF2216603.1"/>
    </source>
</evidence>
<keyword evidence="2 6" id="KW-0812">Transmembrane</keyword>
<dbReference type="GO" id="GO:0015087">
    <property type="term" value="F:cobalt ion transmembrane transporter activity"/>
    <property type="evidence" value="ECO:0007669"/>
    <property type="project" value="TreeGrafter"/>
</dbReference>
<feature type="compositionally biased region" description="Basic and acidic residues" evidence="5">
    <location>
        <begin position="16"/>
        <end position="63"/>
    </location>
</feature>
<dbReference type="SUPFAM" id="SSF144083">
    <property type="entry name" value="Magnesium transport protein CorA, transmembrane region"/>
    <property type="match status" value="1"/>
</dbReference>
<dbReference type="PANTHER" id="PTHR46494:SF1">
    <property type="entry name" value="CORA FAMILY METAL ION TRANSPORTER (EUROFUNG)"/>
    <property type="match status" value="1"/>
</dbReference>
<evidence type="ECO:0000256" key="3">
    <source>
        <dbReference type="ARBA" id="ARBA00022989"/>
    </source>
</evidence>
<evidence type="ECO:0000256" key="5">
    <source>
        <dbReference type="SAM" id="MobiDB-lite"/>
    </source>
</evidence>
<dbReference type="InterPro" id="IPR002523">
    <property type="entry name" value="MgTranspt_CorA/ZnTranspt_ZntB"/>
</dbReference>
<dbReference type="PANTHER" id="PTHR46494">
    <property type="entry name" value="CORA FAMILY METAL ION TRANSPORTER (EUROFUNG)"/>
    <property type="match status" value="1"/>
</dbReference>
<evidence type="ECO:0000256" key="2">
    <source>
        <dbReference type="ARBA" id="ARBA00022692"/>
    </source>
</evidence>
<gene>
    <name evidence="7" type="ORF">CERZMDRAFT_93895</name>
</gene>
<feature type="transmembrane region" description="Helical" evidence="6">
    <location>
        <begin position="859"/>
        <end position="884"/>
    </location>
</feature>
<evidence type="ECO:0000256" key="6">
    <source>
        <dbReference type="SAM" id="Phobius"/>
    </source>
</evidence>
<feature type="region of interest" description="Disordered" evidence="5">
    <location>
        <begin position="16"/>
        <end position="79"/>
    </location>
</feature>
<dbReference type="InterPro" id="IPR045863">
    <property type="entry name" value="CorA_TM1_TM2"/>
</dbReference>
<proteinExistence type="predicted"/>
<dbReference type="EMBL" id="ML992664">
    <property type="protein sequence ID" value="KAF2216603.1"/>
    <property type="molecule type" value="Genomic_DNA"/>
</dbReference>
<keyword evidence="3 6" id="KW-1133">Transmembrane helix</keyword>